<proteinExistence type="predicted"/>
<protein>
    <submittedName>
        <fullName evidence="2">Uncharacterized protein</fullName>
    </submittedName>
</protein>
<dbReference type="Proteomes" id="UP001610728">
    <property type="component" value="Unassembled WGS sequence"/>
</dbReference>
<accession>A0ABR4MM47</accession>
<comment type="caution">
    <text evidence="2">The sequence shown here is derived from an EMBL/GenBank/DDBJ whole genome shotgun (WGS) entry which is preliminary data.</text>
</comment>
<evidence type="ECO:0000313" key="2">
    <source>
        <dbReference type="EMBL" id="KAL2889311.1"/>
    </source>
</evidence>
<gene>
    <name evidence="2" type="ORF">HOO65_030812</name>
</gene>
<dbReference type="EMBL" id="JABSNW010000003">
    <property type="protein sequence ID" value="KAL2889311.1"/>
    <property type="molecule type" value="Genomic_DNA"/>
</dbReference>
<dbReference type="GeneID" id="98117629"/>
<evidence type="ECO:0000313" key="3">
    <source>
        <dbReference type="Proteomes" id="UP001610728"/>
    </source>
</evidence>
<reference evidence="2 3" key="1">
    <citation type="submission" date="2020-05" db="EMBL/GenBank/DDBJ databases">
        <title>Ceratocystis lukuohia genome.</title>
        <authorList>
            <person name="Harrington T.C."/>
            <person name="Kim K."/>
            <person name="Mayers C.G."/>
        </authorList>
    </citation>
    <scope>NUCLEOTIDE SEQUENCE [LARGE SCALE GENOMIC DNA]</scope>
    <source>
        <strain evidence="2 3">C4212</strain>
    </source>
</reference>
<organism evidence="2 3">
    <name type="scientific">Ceratocystis lukuohia</name>
    <dbReference type="NCBI Taxonomy" id="2019550"/>
    <lineage>
        <taxon>Eukaryota</taxon>
        <taxon>Fungi</taxon>
        <taxon>Dikarya</taxon>
        <taxon>Ascomycota</taxon>
        <taxon>Pezizomycotina</taxon>
        <taxon>Sordariomycetes</taxon>
        <taxon>Hypocreomycetidae</taxon>
        <taxon>Microascales</taxon>
        <taxon>Ceratocystidaceae</taxon>
        <taxon>Ceratocystis</taxon>
    </lineage>
</organism>
<dbReference type="RefSeq" id="XP_070860491.1">
    <property type="nucleotide sequence ID" value="XM_071000492.1"/>
</dbReference>
<feature type="compositionally biased region" description="Polar residues" evidence="1">
    <location>
        <begin position="125"/>
        <end position="134"/>
    </location>
</feature>
<sequence>MAVSETGLREGDLDRQLELQPPMSAMEVWQSRLQPKSQGVLEKHLEIPPLLSEAVASTQPTPKSFYFESPSQDTPTTSSKPRTPSKARSKAAPKAKTPSKASKEPKELKANYLPSKLATPKNRGSRSNGIQRAETSLGMGLDESKPSDAQTTPPKGVKRIRLKKQVG</sequence>
<feature type="region of interest" description="Disordered" evidence="1">
    <location>
        <begin position="52"/>
        <end position="167"/>
    </location>
</feature>
<feature type="compositionally biased region" description="Basic residues" evidence="1">
    <location>
        <begin position="156"/>
        <end position="167"/>
    </location>
</feature>
<evidence type="ECO:0000256" key="1">
    <source>
        <dbReference type="SAM" id="MobiDB-lite"/>
    </source>
</evidence>
<name>A0ABR4MM47_9PEZI</name>
<feature type="compositionally biased region" description="Basic residues" evidence="1">
    <location>
        <begin position="83"/>
        <end position="93"/>
    </location>
</feature>
<keyword evidence="3" id="KW-1185">Reference proteome</keyword>